<dbReference type="EMBL" id="CAJOBC010099646">
    <property type="protein sequence ID" value="CAF4462013.1"/>
    <property type="molecule type" value="Genomic_DNA"/>
</dbReference>
<dbReference type="OrthoDB" id="10016885at2759"/>
<reference evidence="1" key="1">
    <citation type="submission" date="2021-02" db="EMBL/GenBank/DDBJ databases">
        <authorList>
            <person name="Nowell W R."/>
        </authorList>
    </citation>
    <scope>NUCLEOTIDE SEQUENCE</scope>
</reference>
<evidence type="ECO:0000313" key="1">
    <source>
        <dbReference type="EMBL" id="CAF1590350.1"/>
    </source>
</evidence>
<accession>A0A816A0G5</accession>
<sequence length="169" mass="20407">EFKALDLAQFIDGKYYELTGIQKQIVDDFIRSERSCRVDLRRWGAKFEANSPRPYFEGHERDDVVEHRNEFIRYFLPHKDFYYTISNGDAPMWNIPAQNPYRILICHDESTFRSGKVSPKRWFFKENTPFFRKDMDMERSRLQNLKCWRLNTVLRLSVIIQVLSNKNKD</sequence>
<comment type="caution">
    <text evidence="1">The sequence shown here is derived from an EMBL/GenBank/DDBJ whole genome shotgun (WGS) entry which is preliminary data.</text>
</comment>
<organism evidence="1 3">
    <name type="scientific">Didymodactylos carnosus</name>
    <dbReference type="NCBI Taxonomy" id="1234261"/>
    <lineage>
        <taxon>Eukaryota</taxon>
        <taxon>Metazoa</taxon>
        <taxon>Spiralia</taxon>
        <taxon>Gnathifera</taxon>
        <taxon>Rotifera</taxon>
        <taxon>Eurotatoria</taxon>
        <taxon>Bdelloidea</taxon>
        <taxon>Philodinida</taxon>
        <taxon>Philodinidae</taxon>
        <taxon>Didymodactylos</taxon>
    </lineage>
</organism>
<dbReference type="AlphaFoldDB" id="A0A816A0G5"/>
<protein>
    <submittedName>
        <fullName evidence="1">Uncharacterized protein</fullName>
    </submittedName>
</protein>
<gene>
    <name evidence="1" type="ORF">GPM918_LOCUS41710</name>
    <name evidence="2" type="ORF">SRO942_LOCUS42810</name>
</gene>
<feature type="non-terminal residue" evidence="1">
    <location>
        <position position="1"/>
    </location>
</feature>
<dbReference type="EMBL" id="CAJNOQ010033499">
    <property type="protein sequence ID" value="CAF1590350.1"/>
    <property type="molecule type" value="Genomic_DNA"/>
</dbReference>
<dbReference type="Proteomes" id="UP000681722">
    <property type="component" value="Unassembled WGS sequence"/>
</dbReference>
<evidence type="ECO:0000313" key="3">
    <source>
        <dbReference type="Proteomes" id="UP000663829"/>
    </source>
</evidence>
<dbReference type="Proteomes" id="UP000663829">
    <property type="component" value="Unassembled WGS sequence"/>
</dbReference>
<name>A0A816A0G5_9BILA</name>
<evidence type="ECO:0000313" key="2">
    <source>
        <dbReference type="EMBL" id="CAF4462013.1"/>
    </source>
</evidence>
<keyword evidence="3" id="KW-1185">Reference proteome</keyword>
<proteinExistence type="predicted"/>